<dbReference type="GO" id="GO:0003735">
    <property type="term" value="F:structural constituent of ribosome"/>
    <property type="evidence" value="ECO:0007669"/>
    <property type="project" value="InterPro"/>
</dbReference>
<evidence type="ECO:0000256" key="3">
    <source>
        <dbReference type="ARBA" id="ARBA00022730"/>
    </source>
</evidence>
<dbReference type="SUPFAM" id="SSF56808">
    <property type="entry name" value="Ribosomal protein L1"/>
    <property type="match status" value="1"/>
</dbReference>
<reference evidence="10" key="2">
    <citation type="journal article" date="2021" name="Genome Biol. Evol.">
        <title>Developing a high-quality reference genome for a parasitic bivalve with doubly uniparental inheritance (Bivalvia: Unionida).</title>
        <authorList>
            <person name="Smith C.H."/>
        </authorList>
    </citation>
    <scope>NUCLEOTIDE SEQUENCE</scope>
    <source>
        <strain evidence="10">CHS0354</strain>
        <tissue evidence="10">Mantle</tissue>
    </source>
</reference>
<dbReference type="Gene3D" id="3.40.50.790">
    <property type="match status" value="1"/>
</dbReference>
<dbReference type="GO" id="GO:0019843">
    <property type="term" value="F:rRNA binding"/>
    <property type="evidence" value="ECO:0007669"/>
    <property type="project" value="UniProtKB-KW"/>
</dbReference>
<evidence type="ECO:0000256" key="7">
    <source>
        <dbReference type="ARBA" id="ARBA00035205"/>
    </source>
</evidence>
<dbReference type="InterPro" id="IPR043141">
    <property type="entry name" value="Ribosomal_uL10-like_sf"/>
</dbReference>
<dbReference type="InterPro" id="IPR047865">
    <property type="entry name" value="Ribosomal_uL10_bac_type"/>
</dbReference>
<protein>
    <recommendedName>
        <fullName evidence="8">Large ribosomal subunit protein uL10m</fullName>
    </recommendedName>
    <alternativeName>
        <fullName evidence="9">39S ribosomal protein L10, mitochondrial</fullName>
    </alternativeName>
    <alternativeName>
        <fullName evidence="7">Large ribosomal subunit protein uL1c</fullName>
    </alternativeName>
</protein>
<evidence type="ECO:0000256" key="2">
    <source>
        <dbReference type="ARBA" id="ARBA00010531"/>
    </source>
</evidence>
<dbReference type="SUPFAM" id="SSF160369">
    <property type="entry name" value="Ribosomal protein L10-like"/>
    <property type="match status" value="1"/>
</dbReference>
<reference evidence="10" key="1">
    <citation type="journal article" date="2021" name="Genome Biol. Evol.">
        <title>A High-Quality Reference Genome for a Parasitic Bivalve with Doubly Uniparental Inheritance (Bivalvia: Unionida).</title>
        <authorList>
            <person name="Smith C.H."/>
        </authorList>
    </citation>
    <scope>NUCLEOTIDE SEQUENCE</scope>
    <source>
        <strain evidence="10">CHS0354</strain>
    </source>
</reference>
<comment type="similarity">
    <text evidence="2">Belongs to the universal ribosomal protein uL1 family.</text>
</comment>
<reference evidence="10" key="3">
    <citation type="submission" date="2023-05" db="EMBL/GenBank/DDBJ databases">
        <authorList>
            <person name="Smith C.H."/>
        </authorList>
    </citation>
    <scope>NUCLEOTIDE SEQUENCE</scope>
    <source>
        <strain evidence="10">CHS0354</strain>
        <tissue evidence="10">Mantle</tissue>
    </source>
</reference>
<keyword evidence="6" id="KW-0687">Ribonucleoprotein</keyword>
<keyword evidence="3" id="KW-0699">rRNA-binding</keyword>
<dbReference type="InterPro" id="IPR002363">
    <property type="entry name" value="Ribosomal_uL10_CS_bac"/>
</dbReference>
<dbReference type="InterPro" id="IPR016095">
    <property type="entry name" value="Ribosomal_uL1_3-a/b-sand"/>
</dbReference>
<dbReference type="InterPro" id="IPR005878">
    <property type="entry name" value="Ribosom_uL1_bac-type"/>
</dbReference>
<comment type="caution">
    <text evidence="10">The sequence shown here is derived from an EMBL/GenBank/DDBJ whole genome shotgun (WGS) entry which is preliminary data.</text>
</comment>
<evidence type="ECO:0000256" key="5">
    <source>
        <dbReference type="ARBA" id="ARBA00022980"/>
    </source>
</evidence>
<dbReference type="Proteomes" id="UP001195483">
    <property type="component" value="Unassembled WGS sequence"/>
</dbReference>
<comment type="similarity">
    <text evidence="1">Belongs to the universal ribosomal protein uL10 family.</text>
</comment>
<evidence type="ECO:0000256" key="9">
    <source>
        <dbReference type="ARBA" id="ARBA00035716"/>
    </source>
</evidence>
<evidence type="ECO:0000313" key="11">
    <source>
        <dbReference type="Proteomes" id="UP001195483"/>
    </source>
</evidence>
<accession>A0AAE0VMQ7</accession>
<dbReference type="PANTHER" id="PTHR36427">
    <property type="entry name" value="54S RIBOSOMAL PROTEIN L1, MITOCHONDRIAL"/>
    <property type="match status" value="1"/>
</dbReference>
<gene>
    <name evidence="10" type="ORF">CHS0354_024096</name>
</gene>
<dbReference type="AlphaFoldDB" id="A0AAE0VMQ7"/>
<keyword evidence="5" id="KW-0689">Ribosomal protein</keyword>
<dbReference type="Pfam" id="PF00687">
    <property type="entry name" value="Ribosomal_L1"/>
    <property type="match status" value="1"/>
</dbReference>
<dbReference type="InterPro" id="IPR028364">
    <property type="entry name" value="Ribosomal_uL1/biogenesis"/>
</dbReference>
<dbReference type="FunFam" id="3.40.50.790:FF:000001">
    <property type="entry name" value="50S ribosomal protein L1"/>
    <property type="match status" value="1"/>
</dbReference>
<dbReference type="PROSITE" id="PS01109">
    <property type="entry name" value="RIBOSOMAL_L10"/>
    <property type="match status" value="1"/>
</dbReference>
<evidence type="ECO:0000256" key="6">
    <source>
        <dbReference type="ARBA" id="ARBA00023274"/>
    </source>
</evidence>
<organism evidence="10 11">
    <name type="scientific">Potamilus streckersoni</name>
    <dbReference type="NCBI Taxonomy" id="2493646"/>
    <lineage>
        <taxon>Eukaryota</taxon>
        <taxon>Metazoa</taxon>
        <taxon>Spiralia</taxon>
        <taxon>Lophotrochozoa</taxon>
        <taxon>Mollusca</taxon>
        <taxon>Bivalvia</taxon>
        <taxon>Autobranchia</taxon>
        <taxon>Heteroconchia</taxon>
        <taxon>Palaeoheterodonta</taxon>
        <taxon>Unionida</taxon>
        <taxon>Unionoidea</taxon>
        <taxon>Unionidae</taxon>
        <taxon>Ambleminae</taxon>
        <taxon>Lampsilini</taxon>
        <taxon>Potamilus</taxon>
    </lineage>
</organism>
<proteinExistence type="inferred from homology"/>
<dbReference type="GO" id="GO:0015934">
    <property type="term" value="C:large ribosomal subunit"/>
    <property type="evidence" value="ECO:0007669"/>
    <property type="project" value="InterPro"/>
</dbReference>
<sequence length="346" mass="37435">MSKVGKKYSSVLEKIDKKKLYDLTSAISKLKEINYVKFDSTVEIAIRLSVDPKKADQLVRGTVVLPAGTGKVVRVLVLCKENKVAEATHAGADFVGLAEYIEKIQGGWSDVDVIVATPDVMVEVGKVGKMLGPKKLMPNPKSGTVTNDVVKAVHELKSGKIEYRVDKGGVIHVGVAKKLEIIEKVAEQLKNAKGVYLVDFHGVNVEDDVKLRNELKKLSGVNYSVVKNALIKKAIERSGVGSSLIGDLENATGVVFSNEDSITPGKTLKKLIQDNEKLEFKSAIVEGTYFGKGNLDLIASMASREENLSKVGGLVRQVVAGTPKIVNSLMFSLIYVIQEGSKKRAA</sequence>
<evidence type="ECO:0000313" key="10">
    <source>
        <dbReference type="EMBL" id="KAK3582542.1"/>
    </source>
</evidence>
<dbReference type="NCBIfam" id="TIGR01169">
    <property type="entry name" value="rplA_bact"/>
    <property type="match status" value="1"/>
</dbReference>
<evidence type="ECO:0000256" key="8">
    <source>
        <dbReference type="ARBA" id="ARBA00035707"/>
    </source>
</evidence>
<dbReference type="GO" id="GO:0006412">
    <property type="term" value="P:translation"/>
    <property type="evidence" value="ECO:0007669"/>
    <property type="project" value="InterPro"/>
</dbReference>
<dbReference type="CDD" id="cd00403">
    <property type="entry name" value="Ribosomal_L1"/>
    <property type="match status" value="1"/>
</dbReference>
<keyword evidence="4" id="KW-0694">RNA-binding</keyword>
<dbReference type="Gene3D" id="3.30.190.20">
    <property type="match status" value="1"/>
</dbReference>
<dbReference type="Gene3D" id="3.30.70.1730">
    <property type="match status" value="1"/>
</dbReference>
<dbReference type="CDD" id="cd05797">
    <property type="entry name" value="Ribosomal_L10"/>
    <property type="match status" value="1"/>
</dbReference>
<evidence type="ECO:0000256" key="4">
    <source>
        <dbReference type="ARBA" id="ARBA00022884"/>
    </source>
</evidence>
<dbReference type="NCBIfam" id="NF000955">
    <property type="entry name" value="PRK00099.1-1"/>
    <property type="match status" value="1"/>
</dbReference>
<evidence type="ECO:0000256" key="1">
    <source>
        <dbReference type="ARBA" id="ARBA00008889"/>
    </source>
</evidence>
<dbReference type="PANTHER" id="PTHR36427:SF3">
    <property type="entry name" value="LARGE RIBOSOMAL SUBUNIT PROTEIN UL1M"/>
    <property type="match status" value="1"/>
</dbReference>
<name>A0AAE0VMQ7_9BIVA</name>
<keyword evidence="11" id="KW-1185">Reference proteome</keyword>
<dbReference type="EMBL" id="JAEAOA010001427">
    <property type="protein sequence ID" value="KAK3582542.1"/>
    <property type="molecule type" value="Genomic_DNA"/>
</dbReference>
<dbReference type="InterPro" id="IPR023674">
    <property type="entry name" value="Ribosomal_uL1-like"/>
</dbReference>